<keyword evidence="2" id="KW-0472">Membrane</keyword>
<proteinExistence type="predicted"/>
<gene>
    <name evidence="3" type="ORF">ANN_07652</name>
</gene>
<keyword evidence="2" id="KW-1133">Transmembrane helix</keyword>
<sequence>MAGLCKGSNELLGSLKAICKTVLVFLRISLLASKLAPVLATVMVVVLFSQVIMLFHLLPTFMVKKKLNSCKPSRKIARNKRSTLEMQQASHQSSHQSALLPANEHAG</sequence>
<accession>A0ABQ8SZ65</accession>
<evidence type="ECO:0000256" key="1">
    <source>
        <dbReference type="SAM" id="MobiDB-lite"/>
    </source>
</evidence>
<feature type="region of interest" description="Disordered" evidence="1">
    <location>
        <begin position="81"/>
        <end position="107"/>
    </location>
</feature>
<protein>
    <submittedName>
        <fullName evidence="3">Uncharacterized protein</fullName>
    </submittedName>
</protein>
<keyword evidence="4" id="KW-1185">Reference proteome</keyword>
<feature type="transmembrane region" description="Helical" evidence="2">
    <location>
        <begin position="12"/>
        <end position="32"/>
    </location>
</feature>
<feature type="compositionally biased region" description="Low complexity" evidence="1">
    <location>
        <begin position="87"/>
        <end position="98"/>
    </location>
</feature>
<organism evidence="3 4">
    <name type="scientific">Periplaneta americana</name>
    <name type="common">American cockroach</name>
    <name type="synonym">Blatta americana</name>
    <dbReference type="NCBI Taxonomy" id="6978"/>
    <lineage>
        <taxon>Eukaryota</taxon>
        <taxon>Metazoa</taxon>
        <taxon>Ecdysozoa</taxon>
        <taxon>Arthropoda</taxon>
        <taxon>Hexapoda</taxon>
        <taxon>Insecta</taxon>
        <taxon>Pterygota</taxon>
        <taxon>Neoptera</taxon>
        <taxon>Polyneoptera</taxon>
        <taxon>Dictyoptera</taxon>
        <taxon>Blattodea</taxon>
        <taxon>Blattoidea</taxon>
        <taxon>Blattidae</taxon>
        <taxon>Blattinae</taxon>
        <taxon>Periplaneta</taxon>
    </lineage>
</organism>
<comment type="caution">
    <text evidence="3">The sequence shown here is derived from an EMBL/GenBank/DDBJ whole genome shotgun (WGS) entry which is preliminary data.</text>
</comment>
<reference evidence="3 4" key="1">
    <citation type="journal article" date="2022" name="Allergy">
        <title>Genome assembly and annotation of Periplaneta americana reveal a comprehensive cockroach allergen profile.</title>
        <authorList>
            <person name="Wang L."/>
            <person name="Xiong Q."/>
            <person name="Saelim N."/>
            <person name="Wang L."/>
            <person name="Nong W."/>
            <person name="Wan A.T."/>
            <person name="Shi M."/>
            <person name="Liu X."/>
            <person name="Cao Q."/>
            <person name="Hui J.H.L."/>
            <person name="Sookrung N."/>
            <person name="Leung T.F."/>
            <person name="Tungtrongchitr A."/>
            <person name="Tsui S.K.W."/>
        </authorList>
    </citation>
    <scope>NUCLEOTIDE SEQUENCE [LARGE SCALE GENOMIC DNA]</scope>
    <source>
        <strain evidence="3">PWHHKU_190912</strain>
    </source>
</reference>
<feature type="transmembrane region" description="Helical" evidence="2">
    <location>
        <begin position="38"/>
        <end position="58"/>
    </location>
</feature>
<dbReference type="Proteomes" id="UP001148838">
    <property type="component" value="Unassembled WGS sequence"/>
</dbReference>
<dbReference type="EMBL" id="JAJSOF020000017">
    <property type="protein sequence ID" value="KAJ4439528.1"/>
    <property type="molecule type" value="Genomic_DNA"/>
</dbReference>
<keyword evidence="2" id="KW-0812">Transmembrane</keyword>
<evidence type="ECO:0000313" key="4">
    <source>
        <dbReference type="Proteomes" id="UP001148838"/>
    </source>
</evidence>
<evidence type="ECO:0000256" key="2">
    <source>
        <dbReference type="SAM" id="Phobius"/>
    </source>
</evidence>
<name>A0ABQ8SZ65_PERAM</name>
<evidence type="ECO:0000313" key="3">
    <source>
        <dbReference type="EMBL" id="KAJ4439528.1"/>
    </source>
</evidence>